<reference evidence="2 3" key="1">
    <citation type="submission" date="2018-10" db="EMBL/GenBank/DDBJ databases">
        <title>Genomic Encyclopedia of Type Strains, Phase IV (KMG-IV): sequencing the most valuable type-strain genomes for metagenomic binning, comparative biology and taxonomic classification.</title>
        <authorList>
            <person name="Goeker M."/>
        </authorList>
    </citation>
    <scope>NUCLEOTIDE SEQUENCE [LARGE SCALE GENOMIC DNA]</scope>
    <source>
        <strain evidence="2 3">DSM 25080</strain>
    </source>
</reference>
<dbReference type="Gene3D" id="3.10.129.10">
    <property type="entry name" value="Hotdog Thioesterase"/>
    <property type="match status" value="1"/>
</dbReference>
<keyword evidence="3" id="KW-1185">Reference proteome</keyword>
<protein>
    <submittedName>
        <fullName evidence="2">Acyl-coenzyme A thioesterase PaaI-like protein</fullName>
    </submittedName>
</protein>
<sequence>MGTSLSALVEAQEYGSIDSLVAAIPYAELIGVEGMQLGSELIFKLPRNPDNIGNPSLPAIHGGVIGGFMEVVAMLEVLYETKVTTLPKVVDFSIDYIRAGRDQDTFARAEVVRRGRNVVNVSISAWQTSEDTPIANARAHFLIKPVSAVSPLSG</sequence>
<dbReference type="InterPro" id="IPR006683">
    <property type="entry name" value="Thioestr_dom"/>
</dbReference>
<comment type="caution">
    <text evidence="2">The sequence shown here is derived from an EMBL/GenBank/DDBJ whole genome shotgun (WGS) entry which is preliminary data.</text>
</comment>
<dbReference type="GO" id="GO:0016790">
    <property type="term" value="F:thiolester hydrolase activity"/>
    <property type="evidence" value="ECO:0007669"/>
    <property type="project" value="UniProtKB-ARBA"/>
</dbReference>
<organism evidence="2 3">
    <name type="scientific">Umboniibacter marinipuniceus</name>
    <dbReference type="NCBI Taxonomy" id="569599"/>
    <lineage>
        <taxon>Bacteria</taxon>
        <taxon>Pseudomonadati</taxon>
        <taxon>Pseudomonadota</taxon>
        <taxon>Gammaproteobacteria</taxon>
        <taxon>Cellvibrionales</taxon>
        <taxon>Cellvibrionaceae</taxon>
        <taxon>Umboniibacter</taxon>
    </lineage>
</organism>
<name>A0A3M0A1A0_9GAMM</name>
<dbReference type="SUPFAM" id="SSF54637">
    <property type="entry name" value="Thioesterase/thiol ester dehydrase-isomerase"/>
    <property type="match status" value="1"/>
</dbReference>
<gene>
    <name evidence="2" type="ORF">DFR27_2272</name>
</gene>
<accession>A0A3M0A1A0</accession>
<dbReference type="RefSeq" id="WP_121877563.1">
    <property type="nucleotide sequence ID" value="NZ_REFJ01000005.1"/>
</dbReference>
<dbReference type="CDD" id="cd03443">
    <property type="entry name" value="PaaI_thioesterase"/>
    <property type="match status" value="1"/>
</dbReference>
<evidence type="ECO:0000313" key="3">
    <source>
        <dbReference type="Proteomes" id="UP000267187"/>
    </source>
</evidence>
<proteinExistence type="predicted"/>
<dbReference type="OrthoDB" id="9813158at2"/>
<evidence type="ECO:0000313" key="2">
    <source>
        <dbReference type="EMBL" id="RMA78931.1"/>
    </source>
</evidence>
<feature type="domain" description="Thioesterase" evidence="1">
    <location>
        <begin position="60"/>
        <end position="131"/>
    </location>
</feature>
<dbReference type="InterPro" id="IPR029069">
    <property type="entry name" value="HotDog_dom_sf"/>
</dbReference>
<dbReference type="EMBL" id="REFJ01000005">
    <property type="protein sequence ID" value="RMA78931.1"/>
    <property type="molecule type" value="Genomic_DNA"/>
</dbReference>
<evidence type="ECO:0000259" key="1">
    <source>
        <dbReference type="Pfam" id="PF03061"/>
    </source>
</evidence>
<dbReference type="Proteomes" id="UP000267187">
    <property type="component" value="Unassembled WGS sequence"/>
</dbReference>
<dbReference type="Pfam" id="PF03061">
    <property type="entry name" value="4HBT"/>
    <property type="match status" value="1"/>
</dbReference>
<dbReference type="AlphaFoldDB" id="A0A3M0A1A0"/>